<evidence type="ECO:0000256" key="5">
    <source>
        <dbReference type="ARBA" id="ARBA00012458"/>
    </source>
</evidence>
<evidence type="ECO:0000256" key="4">
    <source>
        <dbReference type="ARBA" id="ARBA00009503"/>
    </source>
</evidence>
<dbReference type="PANTHER" id="PTHR20941:SF1">
    <property type="entry name" value="FOLIC ACID SYNTHESIS PROTEIN FOL1"/>
    <property type="match status" value="1"/>
</dbReference>
<dbReference type="AlphaFoldDB" id="A0A7C8BMQ2"/>
<dbReference type="InterPro" id="IPR006390">
    <property type="entry name" value="DHP_synth_dom"/>
</dbReference>
<accession>A0A7C8BMQ2</accession>
<organism evidence="11 12">
    <name type="scientific">Pseudoclavibacter caeni</name>
    <dbReference type="NCBI Taxonomy" id="908846"/>
    <lineage>
        <taxon>Bacteria</taxon>
        <taxon>Bacillati</taxon>
        <taxon>Actinomycetota</taxon>
        <taxon>Actinomycetes</taxon>
        <taxon>Micrococcales</taxon>
        <taxon>Microbacteriaceae</taxon>
        <taxon>Pseudoclavibacter</taxon>
    </lineage>
</organism>
<dbReference type="PROSITE" id="PS50972">
    <property type="entry name" value="PTERIN_BINDING"/>
    <property type="match status" value="1"/>
</dbReference>
<reference evidence="11 12" key="1">
    <citation type="submission" date="2019-09" db="EMBL/GenBank/DDBJ databases">
        <title>Phylogeny of genus Pseudoclavibacter and closely related genus.</title>
        <authorList>
            <person name="Li Y."/>
        </authorList>
    </citation>
    <scope>NUCLEOTIDE SEQUENCE [LARGE SCALE GENOMIC DNA]</scope>
    <source>
        <strain evidence="11 12">JCM 16921</strain>
    </source>
</reference>
<evidence type="ECO:0000256" key="3">
    <source>
        <dbReference type="ARBA" id="ARBA00004763"/>
    </source>
</evidence>
<evidence type="ECO:0000256" key="6">
    <source>
        <dbReference type="ARBA" id="ARBA00022679"/>
    </source>
</evidence>
<dbReference type="SUPFAM" id="SSF51717">
    <property type="entry name" value="Dihydropteroate synthetase-like"/>
    <property type="match status" value="1"/>
</dbReference>
<name>A0A7C8BMQ2_9MICO</name>
<keyword evidence="7" id="KW-0479">Metal-binding</keyword>
<dbReference type="EC" id="2.5.1.15" evidence="5"/>
<dbReference type="Proteomes" id="UP000481339">
    <property type="component" value="Unassembled WGS sequence"/>
</dbReference>
<dbReference type="InterPro" id="IPR011005">
    <property type="entry name" value="Dihydropteroate_synth-like_sf"/>
</dbReference>
<dbReference type="NCBIfam" id="TIGR01496">
    <property type="entry name" value="DHPS"/>
    <property type="match status" value="1"/>
</dbReference>
<dbReference type="GO" id="GO:0046656">
    <property type="term" value="P:folic acid biosynthetic process"/>
    <property type="evidence" value="ECO:0007669"/>
    <property type="project" value="UniProtKB-KW"/>
</dbReference>
<protein>
    <recommendedName>
        <fullName evidence="5">dihydropteroate synthase</fullName>
        <ecNumber evidence="5">2.5.1.15</ecNumber>
    </recommendedName>
</protein>
<sequence>MGVLNVTPDSFSDGGRWHDHDAAVRHGLDLVVDGADLVDVGGESTRPGSVRVPMAEEQRRILPVVERLAGEGVVLSIDTMNADTARRTVELGARYVNDVSAGLADPDMLDTVADGDAVFIVSHWRGLLTPDSPPARYDDVVEEVVSEIGQRLDAARAAGIGDERLVVDPGLGFSKNGGHNWALLAAVDRLRSFGLPVLLGTSRKRFIAETLPSALRAAEARAETALHARDAATAAIAALLAESGVWGFRVHDAAAARAALEVGRRLAEARRAREAAAAGHEPAGRTGERA</sequence>
<evidence type="ECO:0000256" key="8">
    <source>
        <dbReference type="ARBA" id="ARBA00022842"/>
    </source>
</evidence>
<comment type="catalytic activity">
    <reaction evidence="1">
        <text>(7,8-dihydropterin-6-yl)methyl diphosphate + 4-aminobenzoate = 7,8-dihydropteroate + diphosphate</text>
        <dbReference type="Rhea" id="RHEA:19949"/>
        <dbReference type="ChEBI" id="CHEBI:17836"/>
        <dbReference type="ChEBI" id="CHEBI:17839"/>
        <dbReference type="ChEBI" id="CHEBI:33019"/>
        <dbReference type="ChEBI" id="CHEBI:72950"/>
        <dbReference type="EC" id="2.5.1.15"/>
    </reaction>
</comment>
<gene>
    <name evidence="11" type="primary">folP</name>
    <name evidence="11" type="ORF">F8O02_07865</name>
</gene>
<evidence type="ECO:0000256" key="7">
    <source>
        <dbReference type="ARBA" id="ARBA00022723"/>
    </source>
</evidence>
<dbReference type="GO" id="GO:0004156">
    <property type="term" value="F:dihydropteroate synthase activity"/>
    <property type="evidence" value="ECO:0007669"/>
    <property type="project" value="UniProtKB-EC"/>
</dbReference>
<dbReference type="GO" id="GO:0046654">
    <property type="term" value="P:tetrahydrofolate biosynthetic process"/>
    <property type="evidence" value="ECO:0007669"/>
    <property type="project" value="TreeGrafter"/>
</dbReference>
<evidence type="ECO:0000256" key="9">
    <source>
        <dbReference type="ARBA" id="ARBA00022909"/>
    </source>
</evidence>
<evidence type="ECO:0000313" key="11">
    <source>
        <dbReference type="EMBL" id="KAB1631559.1"/>
    </source>
</evidence>
<comment type="caution">
    <text evidence="11">The sequence shown here is derived from an EMBL/GenBank/DDBJ whole genome shotgun (WGS) entry which is preliminary data.</text>
</comment>
<evidence type="ECO:0000256" key="2">
    <source>
        <dbReference type="ARBA" id="ARBA00001946"/>
    </source>
</evidence>
<dbReference type="CDD" id="cd00739">
    <property type="entry name" value="DHPS"/>
    <property type="match status" value="1"/>
</dbReference>
<comment type="cofactor">
    <cofactor evidence="2">
        <name>Mg(2+)</name>
        <dbReference type="ChEBI" id="CHEBI:18420"/>
    </cofactor>
</comment>
<keyword evidence="8" id="KW-0460">Magnesium</keyword>
<proteinExistence type="inferred from homology"/>
<dbReference type="InterPro" id="IPR045031">
    <property type="entry name" value="DHP_synth-like"/>
</dbReference>
<evidence type="ECO:0000259" key="10">
    <source>
        <dbReference type="PROSITE" id="PS50972"/>
    </source>
</evidence>
<evidence type="ECO:0000256" key="1">
    <source>
        <dbReference type="ARBA" id="ARBA00000012"/>
    </source>
</evidence>
<keyword evidence="12" id="KW-1185">Reference proteome</keyword>
<keyword evidence="9" id="KW-0289">Folate biosynthesis</keyword>
<dbReference type="PROSITE" id="PS00793">
    <property type="entry name" value="DHPS_2"/>
    <property type="match status" value="1"/>
</dbReference>
<dbReference type="GO" id="GO:0046872">
    <property type="term" value="F:metal ion binding"/>
    <property type="evidence" value="ECO:0007669"/>
    <property type="project" value="UniProtKB-KW"/>
</dbReference>
<dbReference type="InterPro" id="IPR000489">
    <property type="entry name" value="Pterin-binding_dom"/>
</dbReference>
<dbReference type="Pfam" id="PF00809">
    <property type="entry name" value="Pterin_bind"/>
    <property type="match status" value="1"/>
</dbReference>
<keyword evidence="6 11" id="KW-0808">Transferase</keyword>
<dbReference type="OrthoDB" id="9811744at2"/>
<evidence type="ECO:0000313" key="12">
    <source>
        <dbReference type="Proteomes" id="UP000481339"/>
    </source>
</evidence>
<dbReference type="GO" id="GO:0005829">
    <property type="term" value="C:cytosol"/>
    <property type="evidence" value="ECO:0007669"/>
    <property type="project" value="TreeGrafter"/>
</dbReference>
<comment type="pathway">
    <text evidence="3">Cofactor biosynthesis; tetrahydrofolate biosynthesis; 7,8-dihydrofolate from 2-amino-4-hydroxy-6-hydroxymethyl-7,8-dihydropteridine diphosphate and 4-aminobenzoate: step 1/2.</text>
</comment>
<dbReference type="EMBL" id="WBKA01000006">
    <property type="protein sequence ID" value="KAB1631559.1"/>
    <property type="molecule type" value="Genomic_DNA"/>
</dbReference>
<comment type="similarity">
    <text evidence="4">Belongs to the DHPS family.</text>
</comment>
<dbReference type="Gene3D" id="3.20.20.20">
    <property type="entry name" value="Dihydropteroate synthase-like"/>
    <property type="match status" value="1"/>
</dbReference>
<feature type="domain" description="Pterin-binding" evidence="10">
    <location>
        <begin position="1"/>
        <end position="261"/>
    </location>
</feature>
<dbReference type="PANTHER" id="PTHR20941">
    <property type="entry name" value="FOLATE SYNTHESIS PROTEINS"/>
    <property type="match status" value="1"/>
</dbReference>